<feature type="compositionally biased region" description="Polar residues" evidence="1">
    <location>
        <begin position="290"/>
        <end position="300"/>
    </location>
</feature>
<evidence type="ECO:0000313" key="4">
    <source>
        <dbReference type="EMBL" id="CEM12791.1"/>
    </source>
</evidence>
<dbReference type="InterPro" id="IPR000387">
    <property type="entry name" value="Tyr_Pase_dom"/>
</dbReference>
<evidence type="ECO:0000259" key="2">
    <source>
        <dbReference type="PROSITE" id="PS50056"/>
    </source>
</evidence>
<feature type="compositionally biased region" description="Polar residues" evidence="1">
    <location>
        <begin position="739"/>
        <end position="748"/>
    </location>
</feature>
<dbReference type="GO" id="GO:0005829">
    <property type="term" value="C:cytosol"/>
    <property type="evidence" value="ECO:0007669"/>
    <property type="project" value="TreeGrafter"/>
</dbReference>
<feature type="compositionally biased region" description="Basic and acidic residues" evidence="1">
    <location>
        <begin position="312"/>
        <end position="321"/>
    </location>
</feature>
<dbReference type="GO" id="GO:0016314">
    <property type="term" value="F:phosphatidylinositol-3,4,5-trisphosphate 3-phosphatase activity"/>
    <property type="evidence" value="ECO:0007669"/>
    <property type="project" value="TreeGrafter"/>
</dbReference>
<dbReference type="PROSITE" id="PS50056">
    <property type="entry name" value="TYR_PHOSPHATASE_2"/>
    <property type="match status" value="1"/>
</dbReference>
<dbReference type="InterPro" id="IPR051281">
    <property type="entry name" value="Dual-spec_lipid-protein_phosph"/>
</dbReference>
<dbReference type="InterPro" id="IPR035892">
    <property type="entry name" value="C2_domain_sf"/>
</dbReference>
<dbReference type="InterPro" id="IPR016130">
    <property type="entry name" value="Tyr_Pase_AS"/>
</dbReference>
<feature type="compositionally biased region" description="Acidic residues" evidence="1">
    <location>
        <begin position="715"/>
        <end position="728"/>
    </location>
</feature>
<feature type="compositionally biased region" description="Low complexity" evidence="1">
    <location>
        <begin position="657"/>
        <end position="677"/>
    </location>
</feature>
<name>A0A0G4FH05_9ALVE</name>
<feature type="region of interest" description="Disordered" evidence="1">
    <location>
        <begin position="290"/>
        <end position="332"/>
    </location>
</feature>
<feature type="region of interest" description="Disordered" evidence="1">
    <location>
        <begin position="505"/>
        <end position="572"/>
    </location>
</feature>
<feature type="region of interest" description="Disordered" evidence="1">
    <location>
        <begin position="599"/>
        <end position="812"/>
    </location>
</feature>
<feature type="domain" description="C2 tensin-type" evidence="3">
    <location>
        <begin position="201"/>
        <end position="424"/>
    </location>
</feature>
<feature type="compositionally biased region" description="Acidic residues" evidence="1">
    <location>
        <begin position="775"/>
        <end position="793"/>
    </location>
</feature>
<feature type="compositionally biased region" description="Acidic residues" evidence="1">
    <location>
        <begin position="246"/>
        <end position="261"/>
    </location>
</feature>
<accession>A0A0G4FH05</accession>
<feature type="region of interest" description="Disordered" evidence="1">
    <location>
        <begin position="221"/>
        <end position="263"/>
    </location>
</feature>
<feature type="compositionally biased region" description="Basic and acidic residues" evidence="1">
    <location>
        <begin position="678"/>
        <end position="688"/>
    </location>
</feature>
<feature type="compositionally biased region" description="Gly residues" evidence="1">
    <location>
        <begin position="755"/>
        <end position="765"/>
    </location>
</feature>
<dbReference type="PROSITE" id="PS51182">
    <property type="entry name" value="C2_TENSIN"/>
    <property type="match status" value="1"/>
</dbReference>
<dbReference type="AlphaFoldDB" id="A0A0G4FH05"/>
<dbReference type="PhylomeDB" id="A0A0G4FH05"/>
<protein>
    <recommendedName>
        <fullName evidence="5">Phosphatidylinositol-3,4,5-trisphosphate 3-phosphatase</fullName>
    </recommendedName>
</protein>
<evidence type="ECO:0000256" key="1">
    <source>
        <dbReference type="SAM" id="MobiDB-lite"/>
    </source>
</evidence>
<dbReference type="PANTHER" id="PTHR12305:SF94">
    <property type="entry name" value="PHOSPHATIDYLINOSITOL-3,4,5-TRISPHOSPHATE 3-PHOSPHATASE"/>
    <property type="match status" value="1"/>
</dbReference>
<dbReference type="SMART" id="SM01326">
    <property type="entry name" value="PTEN_C2"/>
    <property type="match status" value="1"/>
</dbReference>
<reference evidence="4" key="1">
    <citation type="submission" date="2014-11" db="EMBL/GenBank/DDBJ databases">
        <authorList>
            <person name="Otto D Thomas"/>
            <person name="Naeem Raeece"/>
        </authorList>
    </citation>
    <scope>NUCLEOTIDE SEQUENCE</scope>
</reference>
<dbReference type="Gene3D" id="2.60.40.1110">
    <property type="match status" value="1"/>
</dbReference>
<feature type="domain" description="Tyrosine specific protein phosphatases" evidence="2">
    <location>
        <begin position="110"/>
        <end position="167"/>
    </location>
</feature>
<organism evidence="4">
    <name type="scientific">Chromera velia CCMP2878</name>
    <dbReference type="NCBI Taxonomy" id="1169474"/>
    <lineage>
        <taxon>Eukaryota</taxon>
        <taxon>Sar</taxon>
        <taxon>Alveolata</taxon>
        <taxon>Colpodellida</taxon>
        <taxon>Chromeraceae</taxon>
        <taxon>Chromera</taxon>
    </lineage>
</organism>
<dbReference type="InterPro" id="IPR029021">
    <property type="entry name" value="Prot-tyrosine_phosphatase-like"/>
</dbReference>
<feature type="region of interest" description="Disordered" evidence="1">
    <location>
        <begin position="427"/>
        <end position="457"/>
    </location>
</feature>
<feature type="compositionally biased region" description="Pro residues" evidence="1">
    <location>
        <begin position="645"/>
        <end position="656"/>
    </location>
</feature>
<feature type="compositionally biased region" description="Low complexity" evidence="1">
    <location>
        <begin position="608"/>
        <end position="644"/>
    </location>
</feature>
<evidence type="ECO:0008006" key="5">
    <source>
        <dbReference type="Google" id="ProtNLM"/>
    </source>
</evidence>
<evidence type="ECO:0000259" key="3">
    <source>
        <dbReference type="PROSITE" id="PS51182"/>
    </source>
</evidence>
<dbReference type="EMBL" id="CDMZ01000368">
    <property type="protein sequence ID" value="CEM12791.1"/>
    <property type="molecule type" value="Genomic_DNA"/>
</dbReference>
<dbReference type="SUPFAM" id="SSF52799">
    <property type="entry name" value="(Phosphotyrosine protein) phosphatases II"/>
    <property type="match status" value="1"/>
</dbReference>
<dbReference type="Pfam" id="PF10409">
    <property type="entry name" value="PTEN_C2"/>
    <property type="match status" value="1"/>
</dbReference>
<proteinExistence type="predicted"/>
<dbReference type="Gene3D" id="3.90.190.10">
    <property type="entry name" value="Protein tyrosine phosphatase superfamily"/>
    <property type="match status" value="1"/>
</dbReference>
<dbReference type="InterPro" id="IPR014020">
    <property type="entry name" value="Tensin_C2-dom"/>
</dbReference>
<feature type="compositionally biased region" description="Basic and acidic residues" evidence="1">
    <location>
        <begin position="505"/>
        <end position="516"/>
    </location>
</feature>
<dbReference type="PROSITE" id="PS00383">
    <property type="entry name" value="TYR_PHOSPHATASE_1"/>
    <property type="match status" value="1"/>
</dbReference>
<dbReference type="SUPFAM" id="SSF49562">
    <property type="entry name" value="C2 domain (Calcium/lipid-binding domain, CaLB)"/>
    <property type="match status" value="1"/>
</dbReference>
<feature type="compositionally biased region" description="Low complexity" evidence="1">
    <location>
        <begin position="520"/>
        <end position="531"/>
    </location>
</feature>
<dbReference type="PANTHER" id="PTHR12305">
    <property type="entry name" value="PHOSPHATASE WITH HOMOLOGY TO TENSIN"/>
    <property type="match status" value="1"/>
</dbReference>
<dbReference type="VEuPathDB" id="CryptoDB:Cvel_16987"/>
<gene>
    <name evidence="4" type="ORF">Cvel_16987</name>
</gene>
<feature type="compositionally biased region" description="Basic and acidic residues" evidence="1">
    <location>
        <begin position="541"/>
        <end position="550"/>
    </location>
</feature>
<sequence length="812" mass="87052">MFDFVKSLGEAAREKAQQAFHHIDQIAQQQLHQQNLPGTNLGAQLHQIRPNLFIMDFPHEDVIEDLSEALRGFHSNAFLMLNMSERTYNTRMFEGDVIDVNFRGLPSPPLDLLLKLQMSVHAWLSSDPINILVVHCYRGHSRSATFMSAYMAWAGLAEHPLQALEEVCEKVGLDPRTQILPSQKRCLSYVDLLQKGFSAKAPPVSIRRLILNEIPVFDPPTAMLRRTRGGKGVGEEGGEGEKDAQAEEGEEEDEDEEEEVEVPQPVFRPFVEVWVSGEMVYSSLDGLSVSTANGEASSGSKEGGVVQQQNGEQEKAKKDGGGEAADIASDSVATEQKTRKVSAFFINDESCAFEMNVPVLGDALIRVRHLSGSGQKVSALRAAFHTAFDAQDGFLHFERDELDGACVDPRFPETFFMDVLLESERTKAMPKVEGSGVKQQGQEEETGQSKGKGDEDPQEALYKRAREMSAHLQQEAREKAEREIEEARQRERQLEAERRLKALREEAEKKRQREAEAEAEAASSSSTRTTTAGGEVPDAGGRGEEEKERNGGPSASGWTIGSLPSLAGMPDALEGIRPASLSEGIKGVAASAAEIYATVSGGEGGQKEGSTGDPKPPGSTEEMSSSSGEGVPPVSVSEGARTAFPSPPPTQAPPPTATATHAPLSLLASLSFPSGSSRSKEKEKEKTADANQSAPSGAPRSAPPAPPVSGGKDFWDDEEGDDVDEDESPPPSLVLLSGPQHQSQSLTGEQEKGKGGPPARGGSGGPMLFDMTAGEGDEDDEAVAWDDDDEDSPENGGGGDGEDDGPPMLSQG</sequence>